<feature type="compositionally biased region" description="Acidic residues" evidence="1">
    <location>
        <begin position="91"/>
        <end position="102"/>
    </location>
</feature>
<feature type="compositionally biased region" description="Acidic residues" evidence="1">
    <location>
        <begin position="50"/>
        <end position="61"/>
    </location>
</feature>
<dbReference type="Proteomes" id="UP000224567">
    <property type="component" value="Unassembled WGS sequence"/>
</dbReference>
<reference evidence="2 3" key="1">
    <citation type="journal article" date="2017" name="Genome Biol.">
        <title>New reference genome sequences of hot pepper reveal the massive evolution of plant disease-resistance genes by retroduplication.</title>
        <authorList>
            <person name="Kim S."/>
            <person name="Park J."/>
            <person name="Yeom S.I."/>
            <person name="Kim Y.M."/>
            <person name="Seo E."/>
            <person name="Kim K.T."/>
            <person name="Kim M.S."/>
            <person name="Lee J.M."/>
            <person name="Cheong K."/>
            <person name="Shin H.S."/>
            <person name="Kim S.B."/>
            <person name="Han K."/>
            <person name="Lee J."/>
            <person name="Park M."/>
            <person name="Lee H.A."/>
            <person name="Lee H.Y."/>
            <person name="Lee Y."/>
            <person name="Oh S."/>
            <person name="Lee J.H."/>
            <person name="Choi E."/>
            <person name="Choi E."/>
            <person name="Lee S.E."/>
            <person name="Jeon J."/>
            <person name="Kim H."/>
            <person name="Choi G."/>
            <person name="Song H."/>
            <person name="Lee J."/>
            <person name="Lee S.C."/>
            <person name="Kwon J.K."/>
            <person name="Lee H.Y."/>
            <person name="Koo N."/>
            <person name="Hong Y."/>
            <person name="Kim R.W."/>
            <person name="Kang W.H."/>
            <person name="Huh J.H."/>
            <person name="Kang B.C."/>
            <person name="Yang T.J."/>
            <person name="Lee Y.H."/>
            <person name="Bennetzen J.L."/>
            <person name="Choi D."/>
        </authorList>
    </citation>
    <scope>NUCLEOTIDE SEQUENCE [LARGE SCALE GENOMIC DNA]</scope>
    <source>
        <strain evidence="3">cv. PBC81</strain>
    </source>
</reference>
<feature type="compositionally biased region" description="Basic and acidic residues" evidence="1">
    <location>
        <begin position="19"/>
        <end position="36"/>
    </location>
</feature>
<comment type="caution">
    <text evidence="2">The sequence shown here is derived from an EMBL/GenBank/DDBJ whole genome shotgun (WGS) entry which is preliminary data.</text>
</comment>
<evidence type="ECO:0000313" key="2">
    <source>
        <dbReference type="EMBL" id="PHT44621.1"/>
    </source>
</evidence>
<feature type="region of interest" description="Disordered" evidence="1">
    <location>
        <begin position="91"/>
        <end position="111"/>
    </location>
</feature>
<evidence type="ECO:0000313" key="3">
    <source>
        <dbReference type="Proteomes" id="UP000224567"/>
    </source>
</evidence>
<evidence type="ECO:0000256" key="1">
    <source>
        <dbReference type="SAM" id="MobiDB-lite"/>
    </source>
</evidence>
<reference evidence="3" key="2">
    <citation type="journal article" date="2017" name="J. Anim. Genet.">
        <title>Multiple reference genome sequences of hot pepper reveal the massive evolution of plant disease resistance genes by retroduplication.</title>
        <authorList>
            <person name="Kim S."/>
            <person name="Park J."/>
            <person name="Yeom S.-I."/>
            <person name="Kim Y.-M."/>
            <person name="Seo E."/>
            <person name="Kim K.-T."/>
            <person name="Kim M.-S."/>
            <person name="Lee J.M."/>
            <person name="Cheong K."/>
            <person name="Shin H.-S."/>
            <person name="Kim S.-B."/>
            <person name="Han K."/>
            <person name="Lee J."/>
            <person name="Park M."/>
            <person name="Lee H.-A."/>
            <person name="Lee H.-Y."/>
            <person name="Lee Y."/>
            <person name="Oh S."/>
            <person name="Lee J.H."/>
            <person name="Choi E."/>
            <person name="Choi E."/>
            <person name="Lee S.E."/>
            <person name="Jeon J."/>
            <person name="Kim H."/>
            <person name="Choi G."/>
            <person name="Song H."/>
            <person name="Lee J."/>
            <person name="Lee S.-C."/>
            <person name="Kwon J.-K."/>
            <person name="Lee H.-Y."/>
            <person name="Koo N."/>
            <person name="Hong Y."/>
            <person name="Kim R.W."/>
            <person name="Kang W.-H."/>
            <person name="Huh J.H."/>
            <person name="Kang B.-C."/>
            <person name="Yang T.-J."/>
            <person name="Lee Y.-H."/>
            <person name="Bennetzen J.L."/>
            <person name="Choi D."/>
        </authorList>
    </citation>
    <scope>NUCLEOTIDE SEQUENCE [LARGE SCALE GENOMIC DNA]</scope>
    <source>
        <strain evidence="3">cv. PBC81</strain>
    </source>
</reference>
<proteinExistence type="predicted"/>
<dbReference type="AlphaFoldDB" id="A0A2G2WHA9"/>
<feature type="compositionally biased region" description="Polar residues" evidence="1">
    <location>
        <begin position="40"/>
        <end position="49"/>
    </location>
</feature>
<dbReference type="EMBL" id="MLFT02000006">
    <property type="protein sequence ID" value="PHT44621.1"/>
    <property type="molecule type" value="Genomic_DNA"/>
</dbReference>
<gene>
    <name evidence="2" type="ORF">CQW23_13779</name>
</gene>
<name>A0A2G2WHA9_CAPBA</name>
<dbReference type="OrthoDB" id="1292073at2759"/>
<sequence length="111" mass="12239">MVTNSADSSGPCFAAAPEEMDKIDSVNQSNKRENDKQQILYENSSGENFSDSEADLSDDVTIDTHGKRNQSILEEGELLSIEIKRKIADIDGDSDCCNSEDTEYLHSDSET</sequence>
<protein>
    <submittedName>
        <fullName evidence="2">Uncharacterized protein</fullName>
    </submittedName>
</protein>
<dbReference type="STRING" id="33114.A0A2G2WHA9"/>
<accession>A0A2G2WHA9</accession>
<feature type="region of interest" description="Disordered" evidence="1">
    <location>
        <begin position="1"/>
        <end position="62"/>
    </location>
</feature>
<organism evidence="2 3">
    <name type="scientific">Capsicum baccatum</name>
    <name type="common">Peruvian pepper</name>
    <dbReference type="NCBI Taxonomy" id="33114"/>
    <lineage>
        <taxon>Eukaryota</taxon>
        <taxon>Viridiplantae</taxon>
        <taxon>Streptophyta</taxon>
        <taxon>Embryophyta</taxon>
        <taxon>Tracheophyta</taxon>
        <taxon>Spermatophyta</taxon>
        <taxon>Magnoliopsida</taxon>
        <taxon>eudicotyledons</taxon>
        <taxon>Gunneridae</taxon>
        <taxon>Pentapetalae</taxon>
        <taxon>asterids</taxon>
        <taxon>lamiids</taxon>
        <taxon>Solanales</taxon>
        <taxon>Solanaceae</taxon>
        <taxon>Solanoideae</taxon>
        <taxon>Capsiceae</taxon>
        <taxon>Capsicum</taxon>
    </lineage>
</organism>
<keyword evidence="3" id="KW-1185">Reference proteome</keyword>